<sequence length="66" mass="6766">MTAPSGGREGNGAKPPDEPDRLESQCIGTWDTEAAVHAPDGSGVTGRVRQPIQIHPSRPPAAAPIG</sequence>
<dbReference type="EMBL" id="LNQE01001097">
    <property type="protein sequence ID" value="KUG21146.1"/>
    <property type="molecule type" value="Genomic_DNA"/>
</dbReference>
<dbReference type="AlphaFoldDB" id="A0A0W8FJR8"/>
<reference evidence="2" key="1">
    <citation type="journal article" date="2015" name="Proc. Natl. Acad. Sci. U.S.A.">
        <title>Networks of energetic and metabolic interactions define dynamics in microbial communities.</title>
        <authorList>
            <person name="Embree M."/>
            <person name="Liu J.K."/>
            <person name="Al-Bassam M.M."/>
            <person name="Zengler K."/>
        </authorList>
    </citation>
    <scope>NUCLEOTIDE SEQUENCE</scope>
</reference>
<accession>A0A0W8FJR8</accession>
<feature type="region of interest" description="Disordered" evidence="1">
    <location>
        <begin position="1"/>
        <end position="66"/>
    </location>
</feature>
<evidence type="ECO:0000256" key="1">
    <source>
        <dbReference type="SAM" id="MobiDB-lite"/>
    </source>
</evidence>
<gene>
    <name evidence="2" type="ORF">ASZ90_009108</name>
</gene>
<evidence type="ECO:0000313" key="2">
    <source>
        <dbReference type="EMBL" id="KUG21146.1"/>
    </source>
</evidence>
<comment type="caution">
    <text evidence="2">The sequence shown here is derived from an EMBL/GenBank/DDBJ whole genome shotgun (WGS) entry which is preliminary data.</text>
</comment>
<protein>
    <submittedName>
        <fullName evidence="2">Uncharacterized protein</fullName>
    </submittedName>
</protein>
<organism evidence="2">
    <name type="scientific">hydrocarbon metagenome</name>
    <dbReference type="NCBI Taxonomy" id="938273"/>
    <lineage>
        <taxon>unclassified sequences</taxon>
        <taxon>metagenomes</taxon>
        <taxon>ecological metagenomes</taxon>
    </lineage>
</organism>
<proteinExistence type="predicted"/>
<feature type="compositionally biased region" description="Pro residues" evidence="1">
    <location>
        <begin position="57"/>
        <end position="66"/>
    </location>
</feature>
<name>A0A0W8FJR8_9ZZZZ</name>